<evidence type="ECO:0000256" key="2">
    <source>
        <dbReference type="ARBA" id="ARBA00022643"/>
    </source>
</evidence>
<proteinExistence type="predicted"/>
<evidence type="ECO:0000313" key="4">
    <source>
        <dbReference type="EMBL" id="RHA65669.1"/>
    </source>
</evidence>
<dbReference type="PANTHER" id="PTHR43278:SF2">
    <property type="entry name" value="IRON-SULFUR FLAVOPROTEIN"/>
    <property type="match status" value="1"/>
</dbReference>
<organism evidence="4 5">
    <name type="scientific">Dorea formicigenerans</name>
    <dbReference type="NCBI Taxonomy" id="39486"/>
    <lineage>
        <taxon>Bacteria</taxon>
        <taxon>Bacillati</taxon>
        <taxon>Bacillota</taxon>
        <taxon>Clostridia</taxon>
        <taxon>Lachnospirales</taxon>
        <taxon>Lachnospiraceae</taxon>
        <taxon>Dorea</taxon>
    </lineage>
</organism>
<dbReference type="Gene3D" id="3.40.50.360">
    <property type="match status" value="1"/>
</dbReference>
<name>A0A413SEL5_9FIRM</name>
<dbReference type="InterPro" id="IPR029039">
    <property type="entry name" value="Flavoprotein-like_sf"/>
</dbReference>
<comment type="caution">
    <text evidence="4">The sequence shown here is derived from an EMBL/GenBank/DDBJ whole genome shotgun (WGS) entry which is preliminary data.</text>
</comment>
<dbReference type="Pfam" id="PF03358">
    <property type="entry name" value="FMN_red"/>
    <property type="match status" value="1"/>
</dbReference>
<reference evidence="4 5" key="1">
    <citation type="submission" date="2018-08" db="EMBL/GenBank/DDBJ databases">
        <title>A genome reference for cultivated species of the human gut microbiota.</title>
        <authorList>
            <person name="Zou Y."/>
            <person name="Xue W."/>
            <person name="Luo G."/>
        </authorList>
    </citation>
    <scope>NUCLEOTIDE SEQUENCE [LARGE SCALE GENOMIC DNA]</scope>
    <source>
        <strain evidence="4 5">AM42-8</strain>
    </source>
</reference>
<dbReference type="AlphaFoldDB" id="A0A413SEL5"/>
<feature type="domain" description="NADPH-dependent FMN reductase-like" evidence="3">
    <location>
        <begin position="3"/>
        <end position="148"/>
    </location>
</feature>
<dbReference type="PANTHER" id="PTHR43278">
    <property type="entry name" value="NAD(P)H-DEPENDENT FMN-CONTAINING OXIDOREDUCTASE YWQN-RELATED"/>
    <property type="match status" value="1"/>
</dbReference>
<gene>
    <name evidence="4" type="ORF">DW924_15125</name>
</gene>
<evidence type="ECO:0000259" key="3">
    <source>
        <dbReference type="Pfam" id="PF03358"/>
    </source>
</evidence>
<dbReference type="Proteomes" id="UP000285642">
    <property type="component" value="Unassembled WGS sequence"/>
</dbReference>
<dbReference type="SUPFAM" id="SSF52218">
    <property type="entry name" value="Flavoproteins"/>
    <property type="match status" value="1"/>
</dbReference>
<dbReference type="GO" id="GO:0016491">
    <property type="term" value="F:oxidoreductase activity"/>
    <property type="evidence" value="ECO:0007669"/>
    <property type="project" value="InterPro"/>
</dbReference>
<dbReference type="InterPro" id="IPR005025">
    <property type="entry name" value="FMN_Rdtase-like_dom"/>
</dbReference>
<sequence>MKKAIAIVGSPRKQKAVSYQICYSLLKEIKKQIDELEYKIYCLNSLKIIRCKGCMQCFMDGSCPIKDDMNKIKKELLAADLIILASPVYMHNVTGDMKNFIDRLAYWSHLLRLVGKYGIIISVSSTNGNFFVNQYLNTVSDYWGIDIIGNIEYRENEDLNILEYRQLINRIVECFRENNILINIEAKEKIFQYYKNKYMDYYKKYTTDEVLYITQEAKFWHENGYFEYDSFSELFKSKHTLK</sequence>
<evidence type="ECO:0000313" key="5">
    <source>
        <dbReference type="Proteomes" id="UP000285642"/>
    </source>
</evidence>
<evidence type="ECO:0000256" key="1">
    <source>
        <dbReference type="ARBA" id="ARBA00022630"/>
    </source>
</evidence>
<accession>A0A413SEL5</accession>
<keyword evidence="1" id="KW-0285">Flavoprotein</keyword>
<dbReference type="RefSeq" id="WP_005341600.1">
    <property type="nucleotide sequence ID" value="NZ_QSFS01000023.1"/>
</dbReference>
<keyword evidence="2" id="KW-0288">FMN</keyword>
<protein>
    <submittedName>
        <fullName evidence="4">Flavodoxin family protein</fullName>
    </submittedName>
</protein>
<dbReference type="InterPro" id="IPR051796">
    <property type="entry name" value="ISF_SsuE-like"/>
</dbReference>
<dbReference type="EMBL" id="QSFS01000023">
    <property type="protein sequence ID" value="RHA65669.1"/>
    <property type="molecule type" value="Genomic_DNA"/>
</dbReference>